<comment type="cofactor">
    <cofactor evidence="1 11">
        <name>FMN</name>
        <dbReference type="ChEBI" id="CHEBI:58210"/>
    </cofactor>
</comment>
<evidence type="ECO:0000256" key="7">
    <source>
        <dbReference type="ARBA" id="ARBA00022857"/>
    </source>
</evidence>
<feature type="binding site" evidence="11">
    <location>
        <position position="218"/>
    </location>
    <ligand>
        <name>FMN</name>
        <dbReference type="ChEBI" id="CHEBI:58210"/>
    </ligand>
</feature>
<evidence type="ECO:0000256" key="5">
    <source>
        <dbReference type="ARBA" id="ARBA00022723"/>
    </source>
</evidence>
<dbReference type="HAMAP" id="MF_00354">
    <property type="entry name" value="Idi_2"/>
    <property type="match status" value="1"/>
</dbReference>
<keyword evidence="3 11" id="KW-0285">Flavoprotein</keyword>
<feature type="binding site" evidence="11">
    <location>
        <begin position="8"/>
        <end position="9"/>
    </location>
    <ligand>
        <name>substrate</name>
    </ligand>
</feature>
<evidence type="ECO:0000256" key="3">
    <source>
        <dbReference type="ARBA" id="ARBA00022630"/>
    </source>
</evidence>
<gene>
    <name evidence="11" type="primary">fni</name>
</gene>
<dbReference type="PANTHER" id="PTHR43665">
    <property type="entry name" value="ISOPENTENYL-DIPHOSPHATE DELTA-ISOMERASE"/>
    <property type="match status" value="1"/>
</dbReference>
<keyword evidence="4 11" id="KW-0288">FMN</keyword>
<keyword evidence="5 11" id="KW-0479">Metal-binding</keyword>
<evidence type="ECO:0000256" key="2">
    <source>
        <dbReference type="ARBA" id="ARBA00022490"/>
    </source>
</evidence>
<protein>
    <recommendedName>
        <fullName evidence="11">Isopentenyl-diphosphate delta-isomerase</fullName>
        <shortName evidence="11">IPP isomerase</shortName>
        <ecNumber evidence="11">5.3.3.2</ecNumber>
    </recommendedName>
    <alternativeName>
        <fullName evidence="11">Isopentenyl diphosphate:dimethylallyl diphosphate isomerase</fullName>
    </alternativeName>
    <alternativeName>
        <fullName evidence="11">Isopentenyl pyrophosphate isomerase</fullName>
    </alternativeName>
    <alternativeName>
        <fullName evidence="11">Type 2 isopentenyl diphosphate isomerase</fullName>
        <shortName evidence="11">IDI-2</shortName>
    </alternativeName>
</protein>
<keyword evidence="6 11" id="KW-0460">Magnesium</keyword>
<dbReference type="InterPro" id="IPR011179">
    <property type="entry name" value="IPdP_isomerase"/>
</dbReference>
<dbReference type="PIRSF" id="PIRSF003314">
    <property type="entry name" value="IPP_isomerase"/>
    <property type="match status" value="1"/>
</dbReference>
<feature type="binding site" evidence="11">
    <location>
        <begin position="65"/>
        <end position="67"/>
    </location>
    <ligand>
        <name>FMN</name>
        <dbReference type="ChEBI" id="CHEBI:58210"/>
    </ligand>
</feature>
<feature type="binding site" evidence="11">
    <location>
        <position position="213"/>
    </location>
    <ligand>
        <name>FMN</name>
        <dbReference type="ChEBI" id="CHEBI:58210"/>
    </ligand>
</feature>
<evidence type="ECO:0000313" key="13">
    <source>
        <dbReference type="EMBL" id="AAZ32487.1"/>
    </source>
</evidence>
<dbReference type="PANTHER" id="PTHR43665:SF1">
    <property type="entry name" value="ISOPENTENYL-DIPHOSPHATE DELTA-ISOMERASE"/>
    <property type="match status" value="1"/>
</dbReference>
<evidence type="ECO:0000256" key="6">
    <source>
        <dbReference type="ARBA" id="ARBA00022842"/>
    </source>
</evidence>
<feature type="binding site" evidence="11">
    <location>
        <position position="123"/>
    </location>
    <ligand>
        <name>FMN</name>
        <dbReference type="ChEBI" id="CHEBI:58210"/>
    </ligand>
</feature>
<comment type="caution">
    <text evidence="11">Lacks conserved residue(s) required for the propagation of feature annotation.</text>
</comment>
<comment type="subcellular location">
    <subcellularLocation>
        <location evidence="11">Cytoplasm</location>
    </subcellularLocation>
</comment>
<feature type="domain" description="FMN-dependent dehydrogenase" evidence="12">
    <location>
        <begin position="253"/>
        <end position="325"/>
    </location>
</feature>
<feature type="binding site" evidence="11">
    <location>
        <position position="188"/>
    </location>
    <ligand>
        <name>FMN</name>
        <dbReference type="ChEBI" id="CHEBI:58210"/>
    </ligand>
</feature>
<feature type="binding site" evidence="11">
    <location>
        <begin position="95"/>
        <end position="97"/>
    </location>
    <ligand>
        <name>substrate</name>
    </ligand>
</feature>
<sequence>MNEQIKDRKLEHIKLCLDKNVNASYNYWDDVILKHVTIPRVDLEDIDLRVEFLGRKLEYPIIVDAMTGGHPVAKSINENIAKAAEELGIGMAVGSQRSAIVAPELEETYGVIRNYDVPLRLGNLGAPQFALGYGESEIEKAMEMVDAHALEIHFNYLQEAVQPEGDRVVSGLLSRLSPLARKYPLVAKETGAGFDLHSAKTLADMGFRAIDVSGVSGTSFAAVEYYRGGELGRIFWDWGLPSPYCLIELRELNVPLIGSGGLRNGLDAARALALGATVAGFARAILPHATKSAEAVQKKIEEIVQEMRVAMFLSGATSVGDMKNAECVFRGEMRAWL</sequence>
<evidence type="ECO:0000256" key="8">
    <source>
        <dbReference type="ARBA" id="ARBA00023229"/>
    </source>
</evidence>
<dbReference type="EMBL" id="DQ118404">
    <property type="protein sequence ID" value="AAZ32487.1"/>
    <property type="molecule type" value="Genomic_DNA"/>
</dbReference>
<feature type="binding site" evidence="11">
    <location>
        <position position="159"/>
    </location>
    <ligand>
        <name>Mg(2+)</name>
        <dbReference type="ChEBI" id="CHEBI:18420"/>
    </ligand>
</feature>
<comment type="similarity">
    <text evidence="11">Belongs to the IPP isomerase type 2 family.</text>
</comment>
<comment type="cofactor">
    <cofactor evidence="11">
        <name>Mg(2+)</name>
        <dbReference type="ChEBI" id="CHEBI:18420"/>
    </cofactor>
</comment>
<comment type="catalytic activity">
    <reaction evidence="11">
        <text>isopentenyl diphosphate = dimethylallyl diphosphate</text>
        <dbReference type="Rhea" id="RHEA:23284"/>
        <dbReference type="ChEBI" id="CHEBI:57623"/>
        <dbReference type="ChEBI" id="CHEBI:128769"/>
        <dbReference type="EC" id="5.3.3.2"/>
    </reaction>
</comment>
<accession>Q3SA95</accession>
<keyword evidence="8 11" id="KW-0414">Isoprene biosynthesis</keyword>
<dbReference type="GO" id="GO:0016491">
    <property type="term" value="F:oxidoreductase activity"/>
    <property type="evidence" value="ECO:0007669"/>
    <property type="project" value="InterPro"/>
</dbReference>
<evidence type="ECO:0000256" key="4">
    <source>
        <dbReference type="ARBA" id="ARBA00022643"/>
    </source>
</evidence>
<dbReference type="CDD" id="cd02811">
    <property type="entry name" value="IDI-2_FMN"/>
    <property type="match status" value="1"/>
</dbReference>
<keyword evidence="9 11" id="KW-0413">Isomerase</keyword>
<reference evidence="13" key="1">
    <citation type="submission" date="2005-07" db="EMBL/GenBank/DDBJ databases">
        <title>A hyperthermophilic lifestyle for uncultured Archaea of the DHVE2 lineage: evidence from environmental genomics.</title>
        <authorList>
            <person name="Moussard H."/>
            <person name="Hennecke G."/>
            <person name="Moreira D."/>
            <person name="Jouffe V."/>
            <person name="Lopez-Garcia P."/>
            <person name="Jeanthon C."/>
        </authorList>
    </citation>
    <scope>NUCLEOTIDE SEQUENCE</scope>
</reference>
<dbReference type="GO" id="GO:0008299">
    <property type="term" value="P:isoprenoid biosynthetic process"/>
    <property type="evidence" value="ECO:0007669"/>
    <property type="project" value="UniProtKB-UniRule"/>
</dbReference>
<comment type="function">
    <text evidence="11">Involved in the biosynthesis of isoprenoids. Catalyzes the 1,3-allylic rearrangement of the homoallylic substrate isopentenyl (IPP) to its allylic isomer, dimethylallyl diphosphate (DMAPP).</text>
</comment>
<dbReference type="EC" id="5.3.3.2" evidence="11"/>
<dbReference type="GO" id="GO:0005737">
    <property type="term" value="C:cytoplasm"/>
    <property type="evidence" value="ECO:0007669"/>
    <property type="project" value="UniProtKB-SubCell"/>
</dbReference>
<dbReference type="GO" id="GO:0070402">
    <property type="term" value="F:NADPH binding"/>
    <property type="evidence" value="ECO:0007669"/>
    <property type="project" value="UniProtKB-UniRule"/>
</dbReference>
<evidence type="ECO:0000256" key="11">
    <source>
        <dbReference type="HAMAP-Rule" id="MF_00354"/>
    </source>
</evidence>
<dbReference type="InterPro" id="IPR013785">
    <property type="entry name" value="Aldolase_TIM"/>
</dbReference>
<dbReference type="NCBIfam" id="TIGR02151">
    <property type="entry name" value="IPP_isom_2"/>
    <property type="match status" value="1"/>
</dbReference>
<organism evidence="13">
    <name type="scientific">uncultured euryarchaeote Alv-FOS4</name>
    <dbReference type="NCBI Taxonomy" id="337893"/>
    <lineage>
        <taxon>Archaea</taxon>
        <taxon>Methanobacteriati</taxon>
        <taxon>Methanobacteriota</taxon>
        <taxon>environmental samples</taxon>
    </lineage>
</organism>
<feature type="binding site" evidence="11">
    <location>
        <position position="95"/>
    </location>
    <ligand>
        <name>FMN</name>
        <dbReference type="ChEBI" id="CHEBI:58210"/>
    </ligand>
</feature>
<comment type="cofactor">
    <cofactor evidence="11">
        <name>NADPH</name>
        <dbReference type="ChEBI" id="CHEBI:57783"/>
    </cofactor>
</comment>
<dbReference type="GO" id="GO:0004452">
    <property type="term" value="F:isopentenyl-diphosphate delta-isomerase activity"/>
    <property type="evidence" value="ECO:0007669"/>
    <property type="project" value="UniProtKB-UniRule"/>
</dbReference>
<evidence type="ECO:0000259" key="12">
    <source>
        <dbReference type="Pfam" id="PF01070"/>
    </source>
</evidence>
<name>Q3SA95_9EURY</name>
<feature type="binding site" evidence="11">
    <location>
        <begin position="261"/>
        <end position="263"/>
    </location>
    <ligand>
        <name>FMN</name>
        <dbReference type="ChEBI" id="CHEBI:58210"/>
    </ligand>
</feature>
<dbReference type="Gene3D" id="3.20.20.70">
    <property type="entry name" value="Aldolase class I"/>
    <property type="match status" value="1"/>
</dbReference>
<comment type="subunit">
    <text evidence="10 11">Homooctamer. Dimer of tetramers.</text>
</comment>
<dbReference type="InterPro" id="IPR000262">
    <property type="entry name" value="FMN-dep_DH"/>
</dbReference>
<keyword evidence="2 11" id="KW-0963">Cytoplasm</keyword>
<dbReference type="GO" id="GO:0000287">
    <property type="term" value="F:magnesium ion binding"/>
    <property type="evidence" value="ECO:0007669"/>
    <property type="project" value="UniProtKB-UniRule"/>
</dbReference>
<dbReference type="GO" id="GO:0010181">
    <property type="term" value="F:FMN binding"/>
    <property type="evidence" value="ECO:0007669"/>
    <property type="project" value="UniProtKB-UniRule"/>
</dbReference>
<evidence type="ECO:0000256" key="1">
    <source>
        <dbReference type="ARBA" id="ARBA00001917"/>
    </source>
</evidence>
<proteinExistence type="inferred from homology"/>
<evidence type="ECO:0000256" key="9">
    <source>
        <dbReference type="ARBA" id="ARBA00023235"/>
    </source>
</evidence>
<keyword evidence="7 11" id="KW-0521">NADP</keyword>
<dbReference type="SUPFAM" id="SSF51395">
    <property type="entry name" value="FMN-linked oxidoreductases"/>
    <property type="match status" value="1"/>
</dbReference>
<feature type="binding site" evidence="11">
    <location>
        <begin position="282"/>
        <end position="283"/>
    </location>
    <ligand>
        <name>FMN</name>
        <dbReference type="ChEBI" id="CHEBI:58210"/>
    </ligand>
</feature>
<feature type="binding site" evidence="11">
    <location>
        <position position="158"/>
    </location>
    <ligand>
        <name>substrate</name>
    </ligand>
</feature>
<dbReference type="AlphaFoldDB" id="Q3SA95"/>
<evidence type="ECO:0000256" key="10">
    <source>
        <dbReference type="ARBA" id="ARBA00025810"/>
    </source>
</evidence>
<dbReference type="Pfam" id="PF01070">
    <property type="entry name" value="FMN_dh"/>
    <property type="match status" value="1"/>
</dbReference>